<keyword evidence="3" id="KW-1185">Reference proteome</keyword>
<dbReference type="InterPro" id="IPR011050">
    <property type="entry name" value="Pectin_lyase_fold/virulence"/>
</dbReference>
<dbReference type="Proteomes" id="UP001589818">
    <property type="component" value="Unassembled WGS sequence"/>
</dbReference>
<reference evidence="2 3" key="1">
    <citation type="submission" date="2024-09" db="EMBL/GenBank/DDBJ databases">
        <authorList>
            <person name="Sun Q."/>
            <person name="Mori K."/>
        </authorList>
    </citation>
    <scope>NUCLEOTIDE SEQUENCE [LARGE SCALE GENOMIC DNA]</scope>
    <source>
        <strain evidence="2 3">CCM 4839</strain>
    </source>
</reference>
<evidence type="ECO:0000313" key="3">
    <source>
        <dbReference type="Proteomes" id="UP001589818"/>
    </source>
</evidence>
<dbReference type="InterPro" id="IPR012334">
    <property type="entry name" value="Pectin_lyas_fold"/>
</dbReference>
<accession>A0ABV6JL85</accession>
<organism evidence="2 3">
    <name type="scientific">Paenibacillus mendelii</name>
    <dbReference type="NCBI Taxonomy" id="206163"/>
    <lineage>
        <taxon>Bacteria</taxon>
        <taxon>Bacillati</taxon>
        <taxon>Bacillota</taxon>
        <taxon>Bacilli</taxon>
        <taxon>Bacillales</taxon>
        <taxon>Paenibacillaceae</taxon>
        <taxon>Paenibacillus</taxon>
    </lineage>
</organism>
<protein>
    <submittedName>
        <fullName evidence="2">Right-handed parallel beta-helix repeat-containing protein</fullName>
    </submittedName>
</protein>
<dbReference type="RefSeq" id="WP_204821346.1">
    <property type="nucleotide sequence ID" value="NZ_JANHOF010000012.1"/>
</dbReference>
<proteinExistence type="predicted"/>
<feature type="compositionally biased region" description="Polar residues" evidence="1">
    <location>
        <begin position="29"/>
        <end position="38"/>
    </location>
</feature>
<comment type="caution">
    <text evidence="2">The sequence shown here is derived from an EMBL/GenBank/DDBJ whole genome shotgun (WGS) entry which is preliminary data.</text>
</comment>
<gene>
    <name evidence="2" type="ORF">ACFFJ8_35630</name>
</gene>
<dbReference type="Gene3D" id="2.160.20.10">
    <property type="entry name" value="Single-stranded right-handed beta-helix, Pectin lyase-like"/>
    <property type="match status" value="1"/>
</dbReference>
<dbReference type="EMBL" id="JBHLVF010000064">
    <property type="protein sequence ID" value="MFC0396668.1"/>
    <property type="molecule type" value="Genomic_DNA"/>
</dbReference>
<evidence type="ECO:0000313" key="2">
    <source>
        <dbReference type="EMBL" id="MFC0396668.1"/>
    </source>
</evidence>
<evidence type="ECO:0000256" key="1">
    <source>
        <dbReference type="SAM" id="MobiDB-lite"/>
    </source>
</evidence>
<dbReference type="InterPro" id="IPR006626">
    <property type="entry name" value="PbH1"/>
</dbReference>
<dbReference type="PROSITE" id="PS51257">
    <property type="entry name" value="PROKAR_LIPOPROTEIN"/>
    <property type="match status" value="1"/>
</dbReference>
<dbReference type="SUPFAM" id="SSF51126">
    <property type="entry name" value="Pectin lyase-like"/>
    <property type="match status" value="1"/>
</dbReference>
<dbReference type="SMART" id="SM00710">
    <property type="entry name" value="PbH1"/>
    <property type="match status" value="7"/>
</dbReference>
<name>A0ABV6JL85_9BACL</name>
<feature type="region of interest" description="Disordered" evidence="1">
    <location>
        <begin position="29"/>
        <end position="49"/>
    </location>
</feature>
<sequence>MKLSLWFSLLVVALLCGCEGSKDEPVTQNTYYISSSDPNADDNGPGTVEEPWRTLSRASSQTFLPGQSVMLKRGDTWVGETLYLRGSGTSANWITLSAYGTGERPVISPYASPEAISASYPDDAAKNGLLYAIKLESTAGWRIIGLEIANSKSGIVYVNGDEGVRDGLWVEDCYIHDITNWPLTPYPAAENRVPELVIMPYSVGIFTFLNSGERLQNVTIRNCTFERTDAPLEIRHADHVEVDSITATDSYREGVIFTGINYDHAGQPKGSFTNSQILRTGSHGMTWGTAGLALNAVHQFTVDNVEIAYTVSPDSPDGVGIDYEGLNKDVTVQNSYIHDNDDEAVMYYRNPQWSNGIENVNTSLINNRFVNNGIKQDGKLHAAFLVHANNLDNGGTLSGNTIVLKDLQQPLNMIAEMTPQFNEYWPGRINQESYHIQDNRIQLSDGRTVNDASAGYSNIQGGNGWHYEQVKEGIRSAMSWDRGSGQWKGATGKIVISDHEMQTAGGIDALREWISPIEGEITITGKVQLSAGSTASAQVSILKNNDMLWDEAVKGSKKAQHELSLSVKAGDVISFVIRAADEAAVDWNPRLVTP</sequence>